<dbReference type="SUPFAM" id="SSF50494">
    <property type="entry name" value="Trypsin-like serine proteases"/>
    <property type="match status" value="1"/>
</dbReference>
<dbReference type="KEGG" id="sfa:Sfla_0132"/>
<organism evidence="1 2">
    <name type="scientific">Streptomyces pratensis (strain ATCC 33331 / IAF-45CD)</name>
    <dbReference type="NCBI Taxonomy" id="591167"/>
    <lineage>
        <taxon>Bacteria</taxon>
        <taxon>Bacillati</taxon>
        <taxon>Actinomycetota</taxon>
        <taxon>Actinomycetes</taxon>
        <taxon>Kitasatosporales</taxon>
        <taxon>Streptomycetaceae</taxon>
        <taxon>Streptomyces</taxon>
    </lineage>
</organism>
<evidence type="ECO:0000313" key="2">
    <source>
        <dbReference type="Proteomes" id="UP000002066"/>
    </source>
</evidence>
<protein>
    <recommendedName>
        <fullName evidence="3">Serine protease</fullName>
    </recommendedName>
</protein>
<dbReference type="EMBL" id="CP002475">
    <property type="protein sequence ID" value="ADW01600.1"/>
    <property type="molecule type" value="Genomic_DNA"/>
</dbReference>
<evidence type="ECO:0008006" key="3">
    <source>
        <dbReference type="Google" id="ProtNLM"/>
    </source>
</evidence>
<dbReference type="InterPro" id="IPR043504">
    <property type="entry name" value="Peptidase_S1_PA_chymotrypsin"/>
</dbReference>
<name>A0A8D3WCB0_STRFA</name>
<accession>A0A8D3WCB0</accession>
<reference evidence="1 2" key="1">
    <citation type="submission" date="2011-01" db="EMBL/GenBank/DDBJ databases">
        <title>Complete sequence of chromosome of Streptomyces flavogriseus ATCC 33331.</title>
        <authorList>
            <consortium name="US DOE Joint Genome Institute"/>
            <person name="Lucas S."/>
            <person name="Copeland A."/>
            <person name="Lapidus A."/>
            <person name="Cheng J.-F."/>
            <person name="Goodwin L."/>
            <person name="Pitluck S."/>
            <person name="Davenport K."/>
            <person name="Detter J.C."/>
            <person name="Han C."/>
            <person name="Tapia R."/>
            <person name="Land M."/>
            <person name="Hauser L."/>
            <person name="Kyrpides N."/>
            <person name="Ivanova N."/>
            <person name="Ovchinnikova G."/>
            <person name="Pagani I."/>
            <person name="Brumm P."/>
            <person name="Mead D."/>
            <person name="Woyke T."/>
        </authorList>
    </citation>
    <scope>NUCLEOTIDE SEQUENCE [LARGE SCALE GENOMIC DNA]</scope>
    <source>
        <strain evidence="2">ATCC 33331 / IAF-45CD</strain>
    </source>
</reference>
<dbReference type="InterPro" id="IPR009003">
    <property type="entry name" value="Peptidase_S1_PA"/>
</dbReference>
<sequence length="325" mass="34160">MGNDDLRIAREAKARFGPQLLAHPDVDGVGVGRRRRAGDKTDEYAVVVHLREKQPESKIPPARLLPAELRFTERSGRDVSVRVDVQQHPKPTPQTDRVRPVPGGVSVGTVGAHVGSGTLGGWVWDTVTRQVVALSNAHVFGSRPGVSIIQPSSDDGGVTPDDRIASVMRTGSLDAAIAEPADPSFVSASIVQGGPAVFEIAEATLDMRVQKTGRATGLTFGTVDLIDFDSDYRGSHSDLWIDAEGADFSLGGDSGALYLLAPGSAAFATGRRQAVGLHWGGSGQDGVGHHIRAVFDDLKLSTLPSGTGVPAVDGITEPDRSMRPG</sequence>
<proteinExistence type="predicted"/>
<gene>
    <name evidence="1" type="ordered locus">Sfla_0132</name>
</gene>
<dbReference type="AlphaFoldDB" id="A0A8D3WCB0"/>
<evidence type="ECO:0000313" key="1">
    <source>
        <dbReference type="EMBL" id="ADW01600.1"/>
    </source>
</evidence>
<dbReference type="Gene3D" id="2.40.10.10">
    <property type="entry name" value="Trypsin-like serine proteases"/>
    <property type="match status" value="1"/>
</dbReference>
<dbReference type="Proteomes" id="UP000002066">
    <property type="component" value="Chromosome"/>
</dbReference>